<dbReference type="AlphaFoldDB" id="A0A0F9CCY9"/>
<evidence type="ECO:0000313" key="1">
    <source>
        <dbReference type="EMBL" id="KKK94581.1"/>
    </source>
</evidence>
<comment type="caution">
    <text evidence="1">The sequence shown here is derived from an EMBL/GenBank/DDBJ whole genome shotgun (WGS) entry which is preliminary data.</text>
</comment>
<organism evidence="1">
    <name type="scientific">marine sediment metagenome</name>
    <dbReference type="NCBI Taxonomy" id="412755"/>
    <lineage>
        <taxon>unclassified sequences</taxon>
        <taxon>metagenomes</taxon>
        <taxon>ecological metagenomes</taxon>
    </lineage>
</organism>
<sequence length="108" mass="11961">MDYNKMTITAEQMDWDQYQIAACIDMEPNQCIPSSQTTGLYGVRWSQTEGIKETVLADVVPLNSGVVFVAMSETGKAIPKLVNEVHTTLKYMGVNLESEGEVEVNDGR</sequence>
<name>A0A0F9CCY9_9ZZZZ</name>
<gene>
    <name evidence="1" type="ORF">LCGC14_2681400</name>
</gene>
<accession>A0A0F9CCY9</accession>
<dbReference type="EMBL" id="LAZR01047283">
    <property type="protein sequence ID" value="KKK94581.1"/>
    <property type="molecule type" value="Genomic_DNA"/>
</dbReference>
<protein>
    <submittedName>
        <fullName evidence="1">Uncharacterized protein</fullName>
    </submittedName>
</protein>
<proteinExistence type="predicted"/>
<reference evidence="1" key="1">
    <citation type="journal article" date="2015" name="Nature">
        <title>Complex archaea that bridge the gap between prokaryotes and eukaryotes.</title>
        <authorList>
            <person name="Spang A."/>
            <person name="Saw J.H."/>
            <person name="Jorgensen S.L."/>
            <person name="Zaremba-Niedzwiedzka K."/>
            <person name="Martijn J."/>
            <person name="Lind A.E."/>
            <person name="van Eijk R."/>
            <person name="Schleper C."/>
            <person name="Guy L."/>
            <person name="Ettema T.J."/>
        </authorList>
    </citation>
    <scope>NUCLEOTIDE SEQUENCE</scope>
</reference>